<dbReference type="InterPro" id="IPR038718">
    <property type="entry name" value="SNF2-like_sf"/>
</dbReference>
<feature type="domain" description="Helicase ATP-binding" evidence="2">
    <location>
        <begin position="471"/>
        <end position="660"/>
    </location>
</feature>
<protein>
    <recommendedName>
        <fullName evidence="6">DEAD/DEAH box helicase</fullName>
    </recommendedName>
</protein>
<dbReference type="InterPro" id="IPR027417">
    <property type="entry name" value="P-loop_NTPase"/>
</dbReference>
<reference evidence="4 5" key="1">
    <citation type="submission" date="2018-10" db="EMBL/GenBank/DDBJ databases">
        <authorList>
            <person name="Grouzdev D.S."/>
            <person name="Krutkina M.S."/>
            <person name="Tourova T.P."/>
            <person name="Nazina T.N."/>
        </authorList>
    </citation>
    <scope>NUCLEOTIDE SEQUENCE [LARGE SCALE GENOMIC DNA]</scope>
    <source>
        <strain evidence="4 5">435</strain>
    </source>
</reference>
<dbReference type="InterPro" id="IPR011335">
    <property type="entry name" value="Restrct_endonuc-II-like"/>
</dbReference>
<dbReference type="Gene3D" id="3.40.50.300">
    <property type="entry name" value="P-loop containing nucleotide triphosphate hydrolases"/>
    <property type="match status" value="1"/>
</dbReference>
<dbReference type="SUPFAM" id="SSF52540">
    <property type="entry name" value="P-loop containing nucleoside triphosphate hydrolases"/>
    <property type="match status" value="2"/>
</dbReference>
<dbReference type="InterPro" id="IPR050496">
    <property type="entry name" value="SNF2_RAD54_helicase_repair"/>
</dbReference>
<keyword evidence="5" id="KW-1185">Reference proteome</keyword>
<evidence type="ECO:0000259" key="2">
    <source>
        <dbReference type="PROSITE" id="PS51192"/>
    </source>
</evidence>
<proteinExistence type="predicted"/>
<dbReference type="Gene3D" id="3.40.50.10810">
    <property type="entry name" value="Tandem AAA-ATPase domain"/>
    <property type="match status" value="1"/>
</dbReference>
<evidence type="ECO:0000256" key="1">
    <source>
        <dbReference type="ARBA" id="ARBA00022801"/>
    </source>
</evidence>
<dbReference type="PANTHER" id="PTHR45629:SF7">
    <property type="entry name" value="DNA EXCISION REPAIR PROTEIN ERCC-6-RELATED"/>
    <property type="match status" value="1"/>
</dbReference>
<dbReference type="InterPro" id="IPR001650">
    <property type="entry name" value="Helicase_C-like"/>
</dbReference>
<name>A0A494WWK3_9FIRM</name>
<dbReference type="Pfam" id="PF04471">
    <property type="entry name" value="Mrr_cat"/>
    <property type="match status" value="1"/>
</dbReference>
<dbReference type="SMART" id="SM00490">
    <property type="entry name" value="HELICc"/>
    <property type="match status" value="1"/>
</dbReference>
<evidence type="ECO:0000259" key="3">
    <source>
        <dbReference type="PROSITE" id="PS51194"/>
    </source>
</evidence>
<comment type="caution">
    <text evidence="4">The sequence shown here is derived from an EMBL/GenBank/DDBJ whole genome shotgun (WGS) entry which is preliminary data.</text>
</comment>
<dbReference type="GO" id="GO:0003677">
    <property type="term" value="F:DNA binding"/>
    <property type="evidence" value="ECO:0007669"/>
    <property type="project" value="InterPro"/>
</dbReference>
<evidence type="ECO:0000313" key="4">
    <source>
        <dbReference type="EMBL" id="RKO66652.1"/>
    </source>
</evidence>
<keyword evidence="1" id="KW-0378">Hydrolase</keyword>
<gene>
    <name evidence="4" type="ORF">D7024_06635</name>
</gene>
<dbReference type="AlphaFoldDB" id="A0A494WWK3"/>
<dbReference type="GO" id="GO:0005524">
    <property type="term" value="F:ATP binding"/>
    <property type="evidence" value="ECO:0007669"/>
    <property type="project" value="InterPro"/>
</dbReference>
<dbReference type="InterPro" id="IPR007560">
    <property type="entry name" value="Restrct_endonuc_IV_Mrr"/>
</dbReference>
<dbReference type="Pfam" id="PF00176">
    <property type="entry name" value="SNF2-rel_dom"/>
    <property type="match status" value="1"/>
</dbReference>
<dbReference type="RefSeq" id="WP_121451080.1">
    <property type="nucleotide sequence ID" value="NZ_RBWE01000001.1"/>
</dbReference>
<organism evidence="4 5">
    <name type="scientific">Desulfofundulus salinus</name>
    <dbReference type="NCBI Taxonomy" id="2419843"/>
    <lineage>
        <taxon>Bacteria</taxon>
        <taxon>Bacillati</taxon>
        <taxon>Bacillota</taxon>
        <taxon>Clostridia</taxon>
        <taxon>Eubacteriales</taxon>
        <taxon>Peptococcaceae</taxon>
        <taxon>Desulfofundulus</taxon>
    </lineage>
</organism>
<feature type="domain" description="Helicase C-terminal" evidence="3">
    <location>
        <begin position="797"/>
        <end position="958"/>
    </location>
</feature>
<dbReference type="PROSITE" id="PS51192">
    <property type="entry name" value="HELICASE_ATP_BIND_1"/>
    <property type="match status" value="1"/>
</dbReference>
<dbReference type="OrthoDB" id="9814088at2"/>
<sequence>MSRERLYWEVTDNGFLFRFRDLSSDLTEWGRADLDPSDSLAVQMLEQLTSEGRGHYVDNGVLIPHEMVADLDEEERTILGLPEPFPFDVEIKSSGTLDAPDFRYLLLFMNGKDQPFVNPARQGAYLRVGADQEYLLTGDLFRLIESVERFNARAGSIPRAAPERLLRFAEIAGLARNVGATLDHYLNSQSVVTPERVSVRLRSLPDGSLEVDPIFCEEVPGKDEGSEVRPLLSQEAEADFLKKFDALRNVRDVYPLQDGVKVVLGERQKEALRRVKACRRLTGAEKEAFLRAPQEFLDPELIDLDHLDHFSDRVVEIGVYRPRFFPFLSATGESWFPEGGVIVETAGGSKGVYVSPEEVPALKERVQEALSSGKTEIRWKEEVLPVSADLTEALKELDIAYKTVKDSSVESLARARTVTRKILIIKDNFEELVYKCEEKPRSVEIGRLPKYLKPEVRLLEHQYEGIKWLQNAWVCGRRGALLADDMGLGKTLQALVFMAWIRELMDEEFIEKRPMLVVVPQVLLTNWAEEYTRYLKPEVFGPPLILHGDVLRRLRYDGGESEGEEPGTYIRKKRLNVEYVKKRRLVITTYETVRDYQVSLGQVDWGVMVLDEAQKIKNPTALVTMAAKAMKYEFGICLTGTPVENSWIDLWSILDFAIPGHLEPLTDFARKYHYPLKKQGTDVEALGRELKERVAPYFLRRTKEENLKGLPEKKVMYYRVPMPDCQLRRYMECVTQARRTLPDPQGGGSGRHILRAIQLLYEISLHPDLPCLNEASLASQPAGVFISASAKLLKTFEILDDVRRVGDKAVIFLRSRKLQRLLQRAIYERYGLKTAIVNGETLGEVRKRLVDEFQAKPGFNVIIMSPDAAGVGLNVVAANHVIHLSRPWNPAKEDQATDRVYRIGQKKTVFVHIPLAVHPLFEGGSFDEKLDRLLSRKRQLSTTVLLPPQVEEWEKLSLAEDVIACDAGEPEEGSFLTLRDVDEAAPTIFEMIVAALFRKMGYVAEPTPTHDRGADVVAVVGESGGARGMLIQCKHVKRPGEAVGPAAVREIAAARGIYELLHGCTFNLAVVTNAYGFTRSAVELADANGVTLVAREKLAVWLRDYPVEHAEVWFSIHGGGNLVP</sequence>
<dbReference type="PANTHER" id="PTHR45629">
    <property type="entry name" value="SNF2/RAD54 FAMILY MEMBER"/>
    <property type="match status" value="1"/>
</dbReference>
<evidence type="ECO:0008006" key="6">
    <source>
        <dbReference type="Google" id="ProtNLM"/>
    </source>
</evidence>
<dbReference type="InterPro" id="IPR049730">
    <property type="entry name" value="SNF2/RAD54-like_C"/>
</dbReference>
<dbReference type="InterPro" id="IPR000330">
    <property type="entry name" value="SNF2_N"/>
</dbReference>
<dbReference type="PROSITE" id="PS51194">
    <property type="entry name" value="HELICASE_CTER"/>
    <property type="match status" value="1"/>
</dbReference>
<accession>A0A494WWK3</accession>
<evidence type="ECO:0000313" key="5">
    <source>
        <dbReference type="Proteomes" id="UP000271256"/>
    </source>
</evidence>
<dbReference type="SMART" id="SM00487">
    <property type="entry name" value="DEXDc"/>
    <property type="match status" value="1"/>
</dbReference>
<dbReference type="Gene3D" id="3.40.1350.10">
    <property type="match status" value="1"/>
</dbReference>
<dbReference type="GO" id="GO:0004519">
    <property type="term" value="F:endonuclease activity"/>
    <property type="evidence" value="ECO:0007669"/>
    <property type="project" value="InterPro"/>
</dbReference>
<dbReference type="Proteomes" id="UP000271256">
    <property type="component" value="Unassembled WGS sequence"/>
</dbReference>
<dbReference type="SUPFAM" id="SSF52980">
    <property type="entry name" value="Restriction endonuclease-like"/>
    <property type="match status" value="1"/>
</dbReference>
<dbReference type="InterPro" id="IPR014001">
    <property type="entry name" value="Helicase_ATP-bd"/>
</dbReference>
<dbReference type="GO" id="GO:0016787">
    <property type="term" value="F:hydrolase activity"/>
    <property type="evidence" value="ECO:0007669"/>
    <property type="project" value="UniProtKB-KW"/>
</dbReference>
<dbReference type="CDD" id="cd18793">
    <property type="entry name" value="SF2_C_SNF"/>
    <property type="match status" value="1"/>
</dbReference>
<dbReference type="InterPro" id="IPR011856">
    <property type="entry name" value="tRNA_endonuc-like_dom_sf"/>
</dbReference>
<dbReference type="EMBL" id="RBWE01000001">
    <property type="protein sequence ID" value="RKO66652.1"/>
    <property type="molecule type" value="Genomic_DNA"/>
</dbReference>
<dbReference type="GO" id="GO:0009307">
    <property type="term" value="P:DNA restriction-modification system"/>
    <property type="evidence" value="ECO:0007669"/>
    <property type="project" value="InterPro"/>
</dbReference>
<dbReference type="Pfam" id="PF00271">
    <property type="entry name" value="Helicase_C"/>
    <property type="match status" value="1"/>
</dbReference>